<dbReference type="Pfam" id="PF00008">
    <property type="entry name" value="EGF"/>
    <property type="match status" value="1"/>
</dbReference>
<organism evidence="6 7">
    <name type="scientific">Desmophyllum pertusum</name>
    <dbReference type="NCBI Taxonomy" id="174260"/>
    <lineage>
        <taxon>Eukaryota</taxon>
        <taxon>Metazoa</taxon>
        <taxon>Cnidaria</taxon>
        <taxon>Anthozoa</taxon>
        <taxon>Hexacorallia</taxon>
        <taxon>Scleractinia</taxon>
        <taxon>Caryophylliina</taxon>
        <taxon>Caryophylliidae</taxon>
        <taxon>Desmophyllum</taxon>
    </lineage>
</organism>
<proteinExistence type="predicted"/>
<dbReference type="Pfam" id="PF00024">
    <property type="entry name" value="PAN_1"/>
    <property type="match status" value="1"/>
</dbReference>
<evidence type="ECO:0000313" key="6">
    <source>
        <dbReference type="EMBL" id="KAJ7392555.1"/>
    </source>
</evidence>
<feature type="disulfide bond" evidence="1">
    <location>
        <begin position="135"/>
        <end position="144"/>
    </location>
</feature>
<dbReference type="Gene3D" id="2.60.120.260">
    <property type="entry name" value="Galactose-binding domain-like"/>
    <property type="match status" value="1"/>
</dbReference>
<feature type="domain" description="Apple" evidence="5">
    <location>
        <begin position="23"/>
        <end position="104"/>
    </location>
</feature>
<dbReference type="SUPFAM" id="SSF57196">
    <property type="entry name" value="EGF/Laminin"/>
    <property type="match status" value="1"/>
</dbReference>
<dbReference type="InterPro" id="IPR000421">
    <property type="entry name" value="FA58C"/>
</dbReference>
<evidence type="ECO:0000256" key="2">
    <source>
        <dbReference type="SAM" id="SignalP"/>
    </source>
</evidence>
<comment type="caution">
    <text evidence="1">Lacks conserved residue(s) required for the propagation of feature annotation.</text>
</comment>
<dbReference type="InterPro" id="IPR008979">
    <property type="entry name" value="Galactose-bd-like_sf"/>
</dbReference>
<dbReference type="InterPro" id="IPR000742">
    <property type="entry name" value="EGF"/>
</dbReference>
<feature type="domain" description="EGF-like" evidence="4">
    <location>
        <begin position="107"/>
        <end position="145"/>
    </location>
</feature>
<dbReference type="PROSITE" id="PS50026">
    <property type="entry name" value="EGF_3"/>
    <property type="match status" value="1"/>
</dbReference>
<dbReference type="InterPro" id="IPR003609">
    <property type="entry name" value="Pan_app"/>
</dbReference>
<dbReference type="Gene3D" id="3.50.4.10">
    <property type="entry name" value="Hepatocyte Growth Factor"/>
    <property type="match status" value="1"/>
</dbReference>
<name>A0A9X0A3V5_9CNID</name>
<dbReference type="PROSITE" id="PS50022">
    <property type="entry name" value="FA58C_3"/>
    <property type="match status" value="1"/>
</dbReference>
<keyword evidence="7" id="KW-1185">Reference proteome</keyword>
<keyword evidence="1" id="KW-1015">Disulfide bond</keyword>
<evidence type="ECO:0008006" key="8">
    <source>
        <dbReference type="Google" id="ProtNLM"/>
    </source>
</evidence>
<dbReference type="SUPFAM" id="SSF57414">
    <property type="entry name" value="Hairpin loop containing domain-like"/>
    <property type="match status" value="1"/>
</dbReference>
<gene>
    <name evidence="6" type="ORF">OS493_010201</name>
</gene>
<dbReference type="PROSITE" id="PS00022">
    <property type="entry name" value="EGF_1"/>
    <property type="match status" value="1"/>
</dbReference>
<keyword evidence="2" id="KW-0732">Signal</keyword>
<dbReference type="AlphaFoldDB" id="A0A9X0A3V5"/>
<evidence type="ECO:0000259" key="3">
    <source>
        <dbReference type="PROSITE" id="PS50022"/>
    </source>
</evidence>
<evidence type="ECO:0000259" key="5">
    <source>
        <dbReference type="PROSITE" id="PS50948"/>
    </source>
</evidence>
<comment type="caution">
    <text evidence="6">The sequence shown here is derived from an EMBL/GenBank/DDBJ whole genome shotgun (WGS) entry which is preliminary data.</text>
</comment>
<evidence type="ECO:0000313" key="7">
    <source>
        <dbReference type="Proteomes" id="UP001163046"/>
    </source>
</evidence>
<dbReference type="PROSITE" id="PS50948">
    <property type="entry name" value="PAN"/>
    <property type="match status" value="1"/>
</dbReference>
<accession>A0A9X0A3V5</accession>
<dbReference type="CDD" id="cd01099">
    <property type="entry name" value="PAN_AP_HGF"/>
    <property type="match status" value="1"/>
</dbReference>
<sequence length="301" mass="33240">MEDSSAVSAAVLFIFMFLGTTVCDQEHCQIIRSISNRALNGHVIGASMSSSVEKCLVQCERNPDCYSINYVFSSKSCELNKGTRLSHPGNFLPRENTVYFDGSLHRHYHACVHPPCQNGATCVLLTQSPGYECKCQPKYSGNHCQECIGDALGMYNKSVIRNSSISASSSEPDSPPSSGRIYGPGGWRALSGDINPYLEISFGSAKLISAVATQGWTDQNKTLPDCWVIEYFLEYTDDGTAWKTHKQGLNRMVFQGNTNADGHVKNRISNPFRCVALRILPITWVERAAMRTEVYGCDVHS</sequence>
<dbReference type="OrthoDB" id="9973968at2759"/>
<dbReference type="Pfam" id="PF00754">
    <property type="entry name" value="F5_F8_type_C"/>
    <property type="match status" value="1"/>
</dbReference>
<dbReference type="SUPFAM" id="SSF49785">
    <property type="entry name" value="Galactose-binding domain-like"/>
    <property type="match status" value="1"/>
</dbReference>
<dbReference type="PANTHER" id="PTHR24543">
    <property type="entry name" value="MULTICOPPER OXIDASE-RELATED"/>
    <property type="match status" value="1"/>
</dbReference>
<dbReference type="EMBL" id="MU825400">
    <property type="protein sequence ID" value="KAJ7392555.1"/>
    <property type="molecule type" value="Genomic_DNA"/>
</dbReference>
<dbReference type="CDD" id="cd00057">
    <property type="entry name" value="FA58C"/>
    <property type="match status" value="1"/>
</dbReference>
<reference evidence="6" key="1">
    <citation type="submission" date="2023-01" db="EMBL/GenBank/DDBJ databases">
        <title>Genome assembly of the deep-sea coral Lophelia pertusa.</title>
        <authorList>
            <person name="Herrera S."/>
            <person name="Cordes E."/>
        </authorList>
    </citation>
    <scope>NUCLEOTIDE SEQUENCE</scope>
    <source>
        <strain evidence="6">USNM1676648</strain>
        <tissue evidence="6">Polyp</tissue>
    </source>
</reference>
<dbReference type="PROSITE" id="PS01285">
    <property type="entry name" value="FA58C_1"/>
    <property type="match status" value="1"/>
</dbReference>
<dbReference type="Proteomes" id="UP001163046">
    <property type="component" value="Unassembled WGS sequence"/>
</dbReference>
<keyword evidence="1" id="KW-0245">EGF-like domain</keyword>
<dbReference type="SMART" id="SM00473">
    <property type="entry name" value="PAN_AP"/>
    <property type="match status" value="1"/>
</dbReference>
<dbReference type="SMART" id="SM00181">
    <property type="entry name" value="EGF"/>
    <property type="match status" value="1"/>
</dbReference>
<dbReference type="Gene3D" id="2.10.25.10">
    <property type="entry name" value="Laminin"/>
    <property type="match status" value="1"/>
</dbReference>
<feature type="chain" id="PRO_5040870283" description="EGF-like repeat and discoidin I-like domain-containing protein 3" evidence="2">
    <location>
        <begin position="24"/>
        <end position="301"/>
    </location>
</feature>
<dbReference type="CDD" id="cd00054">
    <property type="entry name" value="EGF_CA"/>
    <property type="match status" value="1"/>
</dbReference>
<dbReference type="PROSITE" id="PS01286">
    <property type="entry name" value="FA58C_2"/>
    <property type="match status" value="1"/>
</dbReference>
<protein>
    <recommendedName>
        <fullName evidence="8">EGF-like repeat and discoidin I-like domain-containing protein 3</fullName>
    </recommendedName>
</protein>
<feature type="signal peptide" evidence="2">
    <location>
        <begin position="1"/>
        <end position="23"/>
    </location>
</feature>
<evidence type="ECO:0000256" key="1">
    <source>
        <dbReference type="PROSITE-ProRule" id="PRU00076"/>
    </source>
</evidence>
<feature type="domain" description="F5/8 type C" evidence="3">
    <location>
        <begin position="147"/>
        <end position="297"/>
    </location>
</feature>
<feature type="disulfide bond" evidence="1">
    <location>
        <begin position="116"/>
        <end position="133"/>
    </location>
</feature>
<evidence type="ECO:0000259" key="4">
    <source>
        <dbReference type="PROSITE" id="PS50026"/>
    </source>
</evidence>